<keyword evidence="2" id="KW-1185">Reference proteome</keyword>
<sequence>MAWKGCSVDLTRIAWYVGSGHTEPRRLPHHRLLRARVRVEDDDVEDLASRMEGVDKDDIFDSIWRDGGHQKRDAELATRNPLWH</sequence>
<reference evidence="1 2" key="1">
    <citation type="journal article" date="2012" name="BMC Genomics">
        <title>Comparative genomics of the white-rot fungi, Phanerochaete carnosa and P. chrysosporium, to elucidate the genetic basis of the distinct wood types they colonize.</title>
        <authorList>
            <person name="Suzuki H."/>
            <person name="MacDonald J."/>
            <person name="Syed K."/>
            <person name="Salamov A."/>
            <person name="Hori C."/>
            <person name="Aerts A."/>
            <person name="Henrissat B."/>
            <person name="Wiebenga A."/>
            <person name="vanKuyk P.A."/>
            <person name="Barry K."/>
            <person name="Lindquist E."/>
            <person name="LaButti K."/>
            <person name="Lapidus A."/>
            <person name="Lucas S."/>
            <person name="Coutinho P."/>
            <person name="Gong Y."/>
            <person name="Samejima M."/>
            <person name="Mahadevan R."/>
            <person name="Abou-Zaid M."/>
            <person name="de Vries R.P."/>
            <person name="Igarashi K."/>
            <person name="Yadav J.S."/>
            <person name="Grigoriev I.V."/>
            <person name="Master E.R."/>
        </authorList>
    </citation>
    <scope>NUCLEOTIDE SEQUENCE [LARGE SCALE GENOMIC DNA]</scope>
    <source>
        <strain evidence="1 2">HHB-10118-sp</strain>
    </source>
</reference>
<proteinExistence type="predicted"/>
<accession>K5VPV1</accession>
<name>K5VPV1_PHACS</name>
<dbReference type="HOGENOM" id="CLU_2528211_0_0_1"/>
<evidence type="ECO:0000313" key="2">
    <source>
        <dbReference type="Proteomes" id="UP000008370"/>
    </source>
</evidence>
<protein>
    <submittedName>
        <fullName evidence="1">Uncharacterized protein</fullName>
    </submittedName>
</protein>
<dbReference type="InParanoid" id="K5VPV1"/>
<dbReference type="GeneID" id="18909389"/>
<gene>
    <name evidence="1" type="ORF">PHACADRAFT_167427</name>
</gene>
<dbReference type="AlphaFoldDB" id="K5VPV1"/>
<dbReference type="EMBL" id="JH930768">
    <property type="protein sequence ID" value="EKM48745.1"/>
    <property type="molecule type" value="Genomic_DNA"/>
</dbReference>
<evidence type="ECO:0000313" key="1">
    <source>
        <dbReference type="EMBL" id="EKM48745.1"/>
    </source>
</evidence>
<dbReference type="RefSeq" id="XP_007402702.1">
    <property type="nucleotide sequence ID" value="XM_007402640.1"/>
</dbReference>
<dbReference type="Proteomes" id="UP000008370">
    <property type="component" value="Unassembled WGS sequence"/>
</dbReference>
<dbReference type="KEGG" id="pco:PHACADRAFT_167427"/>
<organism evidence="1 2">
    <name type="scientific">Phanerochaete carnosa (strain HHB-10118-sp)</name>
    <name type="common">White-rot fungus</name>
    <name type="synonym">Peniophora carnosa</name>
    <dbReference type="NCBI Taxonomy" id="650164"/>
    <lineage>
        <taxon>Eukaryota</taxon>
        <taxon>Fungi</taxon>
        <taxon>Dikarya</taxon>
        <taxon>Basidiomycota</taxon>
        <taxon>Agaricomycotina</taxon>
        <taxon>Agaricomycetes</taxon>
        <taxon>Polyporales</taxon>
        <taxon>Phanerochaetaceae</taxon>
        <taxon>Phanerochaete</taxon>
    </lineage>
</organism>